<evidence type="ECO:0000313" key="3">
    <source>
        <dbReference type="Proteomes" id="UP000808215"/>
    </source>
</evidence>
<dbReference type="EMBL" id="JADVKH010000034">
    <property type="protein sequence ID" value="MBJ9688673.1"/>
    <property type="molecule type" value="Genomic_DNA"/>
</dbReference>
<organism evidence="2 4">
    <name type="scientific">Burkholderia vietnamiensis</name>
    <dbReference type="NCBI Taxonomy" id="60552"/>
    <lineage>
        <taxon>Bacteria</taxon>
        <taxon>Pseudomonadati</taxon>
        <taxon>Pseudomonadota</taxon>
        <taxon>Betaproteobacteria</taxon>
        <taxon>Burkholderiales</taxon>
        <taxon>Burkholderiaceae</taxon>
        <taxon>Burkholderia</taxon>
        <taxon>Burkholderia cepacia complex</taxon>
    </lineage>
</organism>
<name>A0AAW7STQ4_BURVI</name>
<dbReference type="Proteomes" id="UP000808215">
    <property type="component" value="Unassembled WGS sequence"/>
</dbReference>
<sequence>MPFASRAAAICIGKRLHTSISVHTTAKYVLLLHGASTVATIAAHNLSTVSKTGTVVDVLDIYGFFRSVTFWRHFIFWAFLPVLH</sequence>
<evidence type="ECO:0000313" key="2">
    <source>
        <dbReference type="EMBL" id="MDN7794351.1"/>
    </source>
</evidence>
<reference evidence="2" key="2">
    <citation type="submission" date="2023-07" db="EMBL/GenBank/DDBJ databases">
        <title>A collection of bacterial strains from the Burkholderia cepacia Research Laboratory and Repository.</title>
        <authorList>
            <person name="Lipuma J."/>
            <person name="Spilker T."/>
            <person name="Caverly L."/>
        </authorList>
    </citation>
    <scope>NUCLEOTIDE SEQUENCE</scope>
    <source>
        <strain evidence="2">AU44268</strain>
    </source>
</reference>
<comment type="caution">
    <text evidence="2">The sequence shown here is derived from an EMBL/GenBank/DDBJ whole genome shotgun (WGS) entry which is preliminary data.</text>
</comment>
<keyword evidence="3" id="KW-1185">Reference proteome</keyword>
<dbReference type="AlphaFoldDB" id="A0AAW7STQ4"/>
<dbReference type="EMBL" id="JAUJRV010000002">
    <property type="protein sequence ID" value="MDN7794351.1"/>
    <property type="molecule type" value="Genomic_DNA"/>
</dbReference>
<protein>
    <submittedName>
        <fullName evidence="2">Uncharacterized protein</fullName>
    </submittedName>
</protein>
<proteinExistence type="predicted"/>
<dbReference type="RefSeq" id="WP_124260004.1">
    <property type="nucleotide sequence ID" value="NZ_BGKC01000002.1"/>
</dbReference>
<reference evidence="1 3" key="1">
    <citation type="submission" date="2020-11" db="EMBL/GenBank/DDBJ databases">
        <title>Enhanced detection system for hospital associated transmission using whole genome sequencing surveillance.</title>
        <authorList>
            <person name="Harrison L.H."/>
            <person name="Van Tyne D."/>
            <person name="Marsh J.W."/>
            <person name="Griffith M.P."/>
            <person name="Snyder D.J."/>
            <person name="Cooper V.S."/>
            <person name="Mustapha M."/>
        </authorList>
    </citation>
    <scope>NUCLEOTIDE SEQUENCE [LARGE SCALE GENOMIC DNA]</scope>
    <source>
        <strain evidence="1 3">BC00020</strain>
    </source>
</reference>
<accession>A0AAW7STQ4</accession>
<dbReference type="Proteomes" id="UP001171620">
    <property type="component" value="Unassembled WGS sequence"/>
</dbReference>
<evidence type="ECO:0000313" key="1">
    <source>
        <dbReference type="EMBL" id="MBJ9688673.1"/>
    </source>
</evidence>
<gene>
    <name evidence="1" type="ORF">I5589_16485</name>
    <name evidence="2" type="ORF">QZM33_05170</name>
</gene>
<evidence type="ECO:0000313" key="4">
    <source>
        <dbReference type="Proteomes" id="UP001171620"/>
    </source>
</evidence>